<comment type="function">
    <text evidence="23">Acts as a catalytic component of the CCR4-NOT core complex, which in the nucleus seems to be a general transcription factor, and in the cytoplasm the major mRNA deadenylase involved in mRNA turnover. Ccr4 has 3'-5' RNase activity with a strong preference for polyadenylated substrates and also low exonuclease activity towards single-stranded DNA.</text>
</comment>
<name>A0ABR2X747_9PEZI</name>
<dbReference type="InterPro" id="IPR036691">
    <property type="entry name" value="Endo/exonu/phosph_ase_sf"/>
</dbReference>
<dbReference type="SMART" id="SM00369">
    <property type="entry name" value="LRR_TYP"/>
    <property type="match status" value="2"/>
</dbReference>
<evidence type="ECO:0000256" key="7">
    <source>
        <dbReference type="ARBA" id="ARBA00022490"/>
    </source>
</evidence>
<dbReference type="InterPro" id="IPR001611">
    <property type="entry name" value="Leu-rich_rpt"/>
</dbReference>
<dbReference type="PANTHER" id="PTHR12121">
    <property type="entry name" value="CARBON CATABOLITE REPRESSOR PROTEIN 4"/>
    <property type="match status" value="1"/>
</dbReference>
<evidence type="ECO:0000256" key="1">
    <source>
        <dbReference type="ARBA" id="ARBA00001663"/>
    </source>
</evidence>
<evidence type="ECO:0000256" key="11">
    <source>
        <dbReference type="ARBA" id="ARBA00022737"/>
    </source>
</evidence>
<evidence type="ECO:0000256" key="13">
    <source>
        <dbReference type="ARBA" id="ARBA00022839"/>
    </source>
</evidence>
<keyword evidence="9" id="KW-0540">Nuclease</keyword>
<keyword evidence="27" id="KW-1185">Reference proteome</keyword>
<evidence type="ECO:0000256" key="2">
    <source>
        <dbReference type="ARBA" id="ARBA00001946"/>
    </source>
</evidence>
<organism evidence="26 27">
    <name type="scientific">Seiridium cardinale</name>
    <dbReference type="NCBI Taxonomy" id="138064"/>
    <lineage>
        <taxon>Eukaryota</taxon>
        <taxon>Fungi</taxon>
        <taxon>Dikarya</taxon>
        <taxon>Ascomycota</taxon>
        <taxon>Pezizomycotina</taxon>
        <taxon>Sordariomycetes</taxon>
        <taxon>Xylariomycetidae</taxon>
        <taxon>Amphisphaeriales</taxon>
        <taxon>Sporocadaceae</taxon>
        <taxon>Seiridium</taxon>
    </lineage>
</organism>
<dbReference type="InterPro" id="IPR005135">
    <property type="entry name" value="Endo/exonuclease/phosphatase"/>
</dbReference>
<reference evidence="26 27" key="1">
    <citation type="submission" date="2024-02" db="EMBL/GenBank/DDBJ databases">
        <title>First draft genome assembly of two strains of Seiridium cardinale.</title>
        <authorList>
            <person name="Emiliani G."/>
            <person name="Scali E."/>
        </authorList>
    </citation>
    <scope>NUCLEOTIDE SEQUENCE [LARGE SCALE GENOMIC DNA]</scope>
    <source>
        <strain evidence="26 27">BM-138-000479</strain>
    </source>
</reference>
<comment type="catalytic activity">
    <reaction evidence="1">
        <text>Exonucleolytic cleavage of poly(A) to 5'-AMP.</text>
        <dbReference type="EC" id="3.1.13.4"/>
    </reaction>
</comment>
<keyword evidence="13" id="KW-0269">Exonuclease</keyword>
<feature type="region of interest" description="Disordered" evidence="24">
    <location>
        <begin position="137"/>
        <end position="169"/>
    </location>
</feature>
<evidence type="ECO:0000256" key="19">
    <source>
        <dbReference type="ARBA" id="ARBA00023475"/>
    </source>
</evidence>
<evidence type="ECO:0000256" key="17">
    <source>
        <dbReference type="ARBA" id="ARBA00023163"/>
    </source>
</evidence>
<dbReference type="EMBL" id="JARVKM010000126">
    <property type="protein sequence ID" value="KAK9769436.1"/>
    <property type="molecule type" value="Genomic_DNA"/>
</dbReference>
<feature type="compositionally biased region" description="Basic and acidic residues" evidence="24">
    <location>
        <begin position="95"/>
        <end position="108"/>
    </location>
</feature>
<feature type="domain" description="Endonuclease/exonuclease/phosphatase" evidence="25">
    <location>
        <begin position="352"/>
        <end position="702"/>
    </location>
</feature>
<dbReference type="SUPFAM" id="SSF52058">
    <property type="entry name" value="L domain-like"/>
    <property type="match status" value="1"/>
</dbReference>
<dbReference type="Gene3D" id="3.60.10.10">
    <property type="entry name" value="Endonuclease/exonuclease/phosphatase"/>
    <property type="match status" value="1"/>
</dbReference>
<evidence type="ECO:0000259" key="25">
    <source>
        <dbReference type="Pfam" id="PF03372"/>
    </source>
</evidence>
<evidence type="ECO:0000256" key="6">
    <source>
        <dbReference type="ARBA" id="ARBA00012161"/>
    </source>
</evidence>
<evidence type="ECO:0000256" key="22">
    <source>
        <dbReference type="ARBA" id="ARBA00033317"/>
    </source>
</evidence>
<accession>A0ABR2X747</accession>
<dbReference type="PROSITE" id="PS51450">
    <property type="entry name" value="LRR"/>
    <property type="match status" value="1"/>
</dbReference>
<evidence type="ECO:0000256" key="24">
    <source>
        <dbReference type="SAM" id="MobiDB-lite"/>
    </source>
</evidence>
<feature type="region of interest" description="Disordered" evidence="24">
    <location>
        <begin position="1"/>
        <end position="20"/>
    </location>
</feature>
<keyword evidence="16" id="KW-0805">Transcription regulation</keyword>
<comment type="cofactor">
    <cofactor evidence="2">
        <name>Mg(2+)</name>
        <dbReference type="ChEBI" id="CHEBI:18420"/>
    </cofactor>
</comment>
<dbReference type="InterPro" id="IPR050410">
    <property type="entry name" value="CCR4/nocturin_mRNA_transcr"/>
</dbReference>
<keyword evidence="17" id="KW-0804">Transcription</keyword>
<feature type="region of interest" description="Disordered" evidence="24">
    <location>
        <begin position="31"/>
        <end position="117"/>
    </location>
</feature>
<dbReference type="Gene3D" id="3.80.10.10">
    <property type="entry name" value="Ribonuclease Inhibitor"/>
    <property type="match status" value="1"/>
</dbReference>
<feature type="compositionally biased region" description="Basic and acidic residues" evidence="24">
    <location>
        <begin position="158"/>
        <end position="169"/>
    </location>
</feature>
<evidence type="ECO:0000256" key="5">
    <source>
        <dbReference type="ARBA" id="ARBA00010774"/>
    </source>
</evidence>
<keyword evidence="15" id="KW-0694">RNA-binding</keyword>
<keyword evidence="11" id="KW-0677">Repeat</keyword>
<evidence type="ECO:0000256" key="15">
    <source>
        <dbReference type="ARBA" id="ARBA00022884"/>
    </source>
</evidence>
<evidence type="ECO:0000256" key="4">
    <source>
        <dbReference type="ARBA" id="ARBA00004496"/>
    </source>
</evidence>
<evidence type="ECO:0000256" key="14">
    <source>
        <dbReference type="ARBA" id="ARBA00022842"/>
    </source>
</evidence>
<sequence length="732" mass="83052">MYGPQQGHGSRLNGVPGGRAMAPQMMYGYVQSQGQHQHQHQHHAQQQQQQHHHQQDHSANSAFSSGILSNVTPFTPSSHQNGTARNQQNQQLTEHMSEQARAYEESRRAHQSMTEQHQPHFFARAKAAENRGVGPVLPAAITTPSNNNDAQVDGEEEDRGRPVNVEKHEDRQDWQSLDLSGQGLRAISLTVFDRYAFVEELYLCSNNLTYLPPTIGQLRKLRHLDLSNNHLTELPPELGMCTPLRKLLVFNNQIRELPFELGALHFLELLGVQGNPLNSEMKQMLLDDDTKGLISYLKEHAPGKKPSLLLTCRLSSQHNLLTMIAVPLPPEPRMPVPLQEGVSQSAERIRVLSWNTLCDKYATIVTYGYTPVGALDWEYRRKVIMDEFRERDADILCLQEIAGDAFENFFTPELAQLDYRGVHYPKTRVSHMRDKAEQGLVDGCAVFFKNTKYILLDKQLVDFRSMAINRPDMKTTEDVFNRVMPKDNIGMFCFFESRSTGARFIVVNAHLCWEGHLPDVKAVQTGILMEQITKMSEKYTRRLPVSMSEKKLVRSPATDVVSELNPAEFPEALAPSQEYRSNTDIPLFVCGDYNSIDDSSVYELLDRGRVAPDHPDLVGHSYGNFTRDGISHPFSLRSAYAHVRNTPDDLTFTNYVPNFNGVIDYIWYSTNTLEAIELLGPPDYNYLKRVPGFPNYHFPSDHIQIMADFVFKPRKEKKAAGDHERGGAASRI</sequence>
<protein>
    <recommendedName>
        <fullName evidence="19">CCR4-Not complex 3'-5'-exoribonuclease subunit Ccr4</fullName>
        <ecNumber evidence="6">3.1.13.4</ecNumber>
    </recommendedName>
    <alternativeName>
        <fullName evidence="20">Carbon catabolite repressor protein 4</fullName>
    </alternativeName>
    <alternativeName>
        <fullName evidence="21">Cytoplasmic deadenylase</fullName>
    </alternativeName>
    <alternativeName>
        <fullName evidence="22">Glucose-repressible alcohol dehydrogenase transcriptional effector</fullName>
    </alternativeName>
</protein>
<evidence type="ECO:0000256" key="23">
    <source>
        <dbReference type="ARBA" id="ARBA00045495"/>
    </source>
</evidence>
<comment type="caution">
    <text evidence="26">The sequence shown here is derived from an EMBL/GenBank/DDBJ whole genome shotgun (WGS) entry which is preliminary data.</text>
</comment>
<dbReference type="PANTHER" id="PTHR12121:SF100">
    <property type="entry name" value="POLY(A)-SPECIFIC RIBONUCLEASE"/>
    <property type="match status" value="1"/>
</dbReference>
<dbReference type="SUPFAM" id="SSF56219">
    <property type="entry name" value="DNase I-like"/>
    <property type="match status" value="1"/>
</dbReference>
<proteinExistence type="inferred from homology"/>
<keyword evidence="7" id="KW-0963">Cytoplasm</keyword>
<comment type="similarity">
    <text evidence="5">Belongs to the CCR4/nocturin family.</text>
</comment>
<dbReference type="CDD" id="cd09097">
    <property type="entry name" value="Deadenylase_CCR4"/>
    <property type="match status" value="1"/>
</dbReference>
<keyword evidence="10" id="KW-0479">Metal-binding</keyword>
<evidence type="ECO:0000256" key="21">
    <source>
        <dbReference type="ARBA" id="ARBA00031469"/>
    </source>
</evidence>
<dbReference type="InterPro" id="IPR003591">
    <property type="entry name" value="Leu-rich_rpt_typical-subtyp"/>
</dbReference>
<evidence type="ECO:0000313" key="26">
    <source>
        <dbReference type="EMBL" id="KAK9769436.1"/>
    </source>
</evidence>
<keyword evidence="8" id="KW-0433">Leucine-rich repeat</keyword>
<dbReference type="Pfam" id="PF13855">
    <property type="entry name" value="LRR_8"/>
    <property type="match status" value="1"/>
</dbReference>
<evidence type="ECO:0000256" key="18">
    <source>
        <dbReference type="ARBA" id="ARBA00023242"/>
    </source>
</evidence>
<keyword evidence="12" id="KW-0378">Hydrolase</keyword>
<evidence type="ECO:0000256" key="3">
    <source>
        <dbReference type="ARBA" id="ARBA00004123"/>
    </source>
</evidence>
<comment type="subcellular location">
    <subcellularLocation>
        <location evidence="4">Cytoplasm</location>
    </subcellularLocation>
    <subcellularLocation>
        <location evidence="3">Nucleus</location>
    </subcellularLocation>
</comment>
<keyword evidence="18" id="KW-0539">Nucleus</keyword>
<evidence type="ECO:0000256" key="16">
    <source>
        <dbReference type="ARBA" id="ARBA00023015"/>
    </source>
</evidence>
<evidence type="ECO:0000256" key="8">
    <source>
        <dbReference type="ARBA" id="ARBA00022614"/>
    </source>
</evidence>
<dbReference type="InterPro" id="IPR032675">
    <property type="entry name" value="LRR_dom_sf"/>
</dbReference>
<evidence type="ECO:0000256" key="12">
    <source>
        <dbReference type="ARBA" id="ARBA00022801"/>
    </source>
</evidence>
<gene>
    <name evidence="26" type="ORF">SCAR479_13893</name>
</gene>
<dbReference type="EC" id="3.1.13.4" evidence="6"/>
<feature type="compositionally biased region" description="Polar residues" evidence="24">
    <location>
        <begin position="58"/>
        <end position="94"/>
    </location>
</feature>
<keyword evidence="14" id="KW-0460">Magnesium</keyword>
<evidence type="ECO:0000256" key="9">
    <source>
        <dbReference type="ARBA" id="ARBA00022722"/>
    </source>
</evidence>
<evidence type="ECO:0000313" key="27">
    <source>
        <dbReference type="Proteomes" id="UP001465668"/>
    </source>
</evidence>
<evidence type="ECO:0000256" key="10">
    <source>
        <dbReference type="ARBA" id="ARBA00022723"/>
    </source>
</evidence>
<dbReference type="Proteomes" id="UP001465668">
    <property type="component" value="Unassembled WGS sequence"/>
</dbReference>
<dbReference type="Pfam" id="PF03372">
    <property type="entry name" value="Exo_endo_phos"/>
    <property type="match status" value="1"/>
</dbReference>
<evidence type="ECO:0000256" key="20">
    <source>
        <dbReference type="ARBA" id="ARBA00030493"/>
    </source>
</evidence>